<organism evidence="6">
    <name type="scientific">Menopon gallinae</name>
    <name type="common">poultry shaft louse</name>
    <dbReference type="NCBI Taxonomy" id="328185"/>
    <lineage>
        <taxon>Eukaryota</taxon>
        <taxon>Metazoa</taxon>
        <taxon>Ecdysozoa</taxon>
        <taxon>Arthropoda</taxon>
        <taxon>Hexapoda</taxon>
        <taxon>Insecta</taxon>
        <taxon>Pterygota</taxon>
        <taxon>Neoptera</taxon>
        <taxon>Paraneoptera</taxon>
        <taxon>Psocodea</taxon>
        <taxon>Troctomorpha</taxon>
        <taxon>Phthiraptera</taxon>
        <taxon>Amblycera</taxon>
        <taxon>Menoponidae</taxon>
        <taxon>Menopon</taxon>
    </lineage>
</organism>
<name>A0AAW2HCW4_9NEOP</name>
<evidence type="ECO:0000256" key="1">
    <source>
        <dbReference type="ARBA" id="ARBA00004138"/>
    </source>
</evidence>
<evidence type="ECO:0000256" key="5">
    <source>
        <dbReference type="SAM" id="Coils"/>
    </source>
</evidence>
<keyword evidence="3" id="KW-0969">Cilium</keyword>
<accession>A0AAW2HCW4</accession>
<dbReference type="GO" id="GO:1905515">
    <property type="term" value="P:non-motile cilium assembly"/>
    <property type="evidence" value="ECO:0007669"/>
    <property type="project" value="TreeGrafter"/>
</dbReference>
<evidence type="ECO:0000256" key="2">
    <source>
        <dbReference type="ARBA" id="ARBA00009415"/>
    </source>
</evidence>
<evidence type="ECO:0000256" key="3">
    <source>
        <dbReference type="ARBA" id="ARBA00023069"/>
    </source>
</evidence>
<dbReference type="GO" id="GO:0005815">
    <property type="term" value="C:microtubule organizing center"/>
    <property type="evidence" value="ECO:0007669"/>
    <property type="project" value="TreeGrafter"/>
</dbReference>
<evidence type="ECO:0008006" key="7">
    <source>
        <dbReference type="Google" id="ProtNLM"/>
    </source>
</evidence>
<dbReference type="PANTHER" id="PTHR16011:SF0">
    <property type="entry name" value="INTRAFLAGELLAR TRANSPORT PROTEIN 57 HOMOLOG"/>
    <property type="match status" value="1"/>
</dbReference>
<dbReference type="InterPro" id="IPR019530">
    <property type="entry name" value="Intra-flagellar_transport_57"/>
</dbReference>
<dbReference type="GO" id="GO:0042073">
    <property type="term" value="P:intraciliary transport"/>
    <property type="evidence" value="ECO:0007669"/>
    <property type="project" value="TreeGrafter"/>
</dbReference>
<comment type="similarity">
    <text evidence="2">Belongs to the IFT57 family.</text>
</comment>
<comment type="subcellular location">
    <subcellularLocation>
        <location evidence="1">Cell projection</location>
        <location evidence="1">Cilium</location>
    </subcellularLocation>
</comment>
<dbReference type="GO" id="GO:0030992">
    <property type="term" value="C:intraciliary transport particle B"/>
    <property type="evidence" value="ECO:0007669"/>
    <property type="project" value="TreeGrafter"/>
</dbReference>
<feature type="coiled-coil region" evidence="5">
    <location>
        <begin position="329"/>
        <end position="390"/>
    </location>
</feature>
<evidence type="ECO:0000313" key="6">
    <source>
        <dbReference type="EMBL" id="KAL0267549.1"/>
    </source>
</evidence>
<dbReference type="Pfam" id="PF10498">
    <property type="entry name" value="IFT57"/>
    <property type="match status" value="1"/>
</dbReference>
<gene>
    <name evidence="6" type="ORF">PYX00_009794</name>
</gene>
<comment type="caution">
    <text evidence="6">The sequence shown here is derived from an EMBL/GenBank/DDBJ whole genome shotgun (WGS) entry which is preliminary data.</text>
</comment>
<sequence>MSETAFQSQDNVSNEAEIGGPGRAFAHFTAMEDLLDKLKVLNYDTEFVKNMKMKPLNRYYFAIQTNPGEQFYLFTSLAVWLINKCGKALEQPQEYDDPNSTISSILDCVRAFNIEVDFSPNKLKQGFGENVVYVLSRLVDRAMDHNNVKWLRPERIQEAEVEETEVEDEGELLLEKVEEEMAAVYSDDEEDDENILNIDNLKNSYNQRTFKEIQKPEEVLESKISNEVWQVELERVLPQLKVTIKTDTRDWRNHLEQLSKHKSEIEENLPTTKSQLDRLYDEISNTVEKISTREKHLNANLEPYLKQYRAKQEEMSGILEHHKSFNTKIAEKSKKLLEITEKLENVKKEIEERGSSMTDGTPLINIKKAITRIRNENKELDVRIGVLENEILQRKFHDKTRLHSDIAASV</sequence>
<dbReference type="EMBL" id="JARGDH010000005">
    <property type="protein sequence ID" value="KAL0267549.1"/>
    <property type="molecule type" value="Genomic_DNA"/>
</dbReference>
<dbReference type="PANTHER" id="PTHR16011">
    <property type="entry name" value="IFT57/HIPPI"/>
    <property type="match status" value="1"/>
</dbReference>
<dbReference type="AlphaFoldDB" id="A0AAW2HCW4"/>
<keyword evidence="4" id="KW-0966">Cell projection</keyword>
<proteinExistence type="inferred from homology"/>
<evidence type="ECO:0000256" key="4">
    <source>
        <dbReference type="ARBA" id="ARBA00023273"/>
    </source>
</evidence>
<dbReference type="GO" id="GO:0005794">
    <property type="term" value="C:Golgi apparatus"/>
    <property type="evidence" value="ECO:0007669"/>
    <property type="project" value="TreeGrafter"/>
</dbReference>
<keyword evidence="5" id="KW-0175">Coiled coil</keyword>
<dbReference type="GO" id="GO:0005929">
    <property type="term" value="C:cilium"/>
    <property type="evidence" value="ECO:0007669"/>
    <property type="project" value="UniProtKB-SubCell"/>
</dbReference>
<reference evidence="6" key="1">
    <citation type="journal article" date="2024" name="Gigascience">
        <title>Chromosome-level genome of the poultry shaft louse Menopon gallinae provides insight into the host-switching and adaptive evolution of parasitic lice.</title>
        <authorList>
            <person name="Xu Y."/>
            <person name="Ma L."/>
            <person name="Liu S."/>
            <person name="Liang Y."/>
            <person name="Liu Q."/>
            <person name="He Z."/>
            <person name="Tian L."/>
            <person name="Duan Y."/>
            <person name="Cai W."/>
            <person name="Li H."/>
            <person name="Song F."/>
        </authorList>
    </citation>
    <scope>NUCLEOTIDE SEQUENCE</scope>
    <source>
        <strain evidence="6">Cailab_2023a</strain>
    </source>
</reference>
<protein>
    <recommendedName>
        <fullName evidence="7">Intraflagellar transport protein 57 homolog</fullName>
    </recommendedName>
</protein>